<evidence type="ECO:0000256" key="5">
    <source>
        <dbReference type="ARBA" id="ARBA00022729"/>
    </source>
</evidence>
<dbReference type="AlphaFoldDB" id="A0A9P3L7U6"/>
<keyword evidence="7 10" id="KW-1133">Transmembrane helix</keyword>
<gene>
    <name evidence="12" type="ORF">PsYK624_009100</name>
</gene>
<keyword evidence="6" id="KW-0256">Endoplasmic reticulum</keyword>
<feature type="chain" id="PRO_5040113190" description="Protein BIG1" evidence="11">
    <location>
        <begin position="18"/>
        <end position="285"/>
    </location>
</feature>
<keyword evidence="9" id="KW-0961">Cell wall biogenesis/degradation</keyword>
<evidence type="ECO:0000313" key="13">
    <source>
        <dbReference type="Proteomes" id="UP000703269"/>
    </source>
</evidence>
<dbReference type="GO" id="GO:0005789">
    <property type="term" value="C:endoplasmic reticulum membrane"/>
    <property type="evidence" value="ECO:0007669"/>
    <property type="project" value="UniProtKB-SubCell"/>
</dbReference>
<evidence type="ECO:0000313" key="12">
    <source>
        <dbReference type="EMBL" id="GJE84834.1"/>
    </source>
</evidence>
<feature type="transmembrane region" description="Helical" evidence="10">
    <location>
        <begin position="240"/>
        <end position="265"/>
    </location>
</feature>
<comment type="subcellular location">
    <subcellularLocation>
        <location evidence="1">Endoplasmic reticulum membrane</location>
        <topology evidence="1">Single-pass type I membrane protein</topology>
    </subcellularLocation>
</comment>
<evidence type="ECO:0000256" key="1">
    <source>
        <dbReference type="ARBA" id="ARBA00004115"/>
    </source>
</evidence>
<organism evidence="12 13">
    <name type="scientific">Phanerochaete sordida</name>
    <dbReference type="NCBI Taxonomy" id="48140"/>
    <lineage>
        <taxon>Eukaryota</taxon>
        <taxon>Fungi</taxon>
        <taxon>Dikarya</taxon>
        <taxon>Basidiomycota</taxon>
        <taxon>Agaricomycotina</taxon>
        <taxon>Agaricomycetes</taxon>
        <taxon>Polyporales</taxon>
        <taxon>Phanerochaetaceae</taxon>
        <taxon>Phanerochaete</taxon>
    </lineage>
</organism>
<dbReference type="OrthoDB" id="10029326at2759"/>
<evidence type="ECO:0000256" key="4">
    <source>
        <dbReference type="ARBA" id="ARBA00022692"/>
    </source>
</evidence>
<evidence type="ECO:0000256" key="3">
    <source>
        <dbReference type="ARBA" id="ARBA00022089"/>
    </source>
</evidence>
<protein>
    <recommendedName>
        <fullName evidence="3">Protein BIG1</fullName>
    </recommendedName>
</protein>
<keyword evidence="5 11" id="KW-0732">Signal</keyword>
<evidence type="ECO:0000256" key="7">
    <source>
        <dbReference type="ARBA" id="ARBA00022989"/>
    </source>
</evidence>
<accession>A0A9P3L7U6</accession>
<evidence type="ECO:0000256" key="9">
    <source>
        <dbReference type="ARBA" id="ARBA00023316"/>
    </source>
</evidence>
<dbReference type="PANTHER" id="PTHR28285:SF1">
    <property type="entry name" value="PROTEIN BIG1"/>
    <property type="match status" value="1"/>
</dbReference>
<evidence type="ECO:0000256" key="8">
    <source>
        <dbReference type="ARBA" id="ARBA00023136"/>
    </source>
</evidence>
<keyword evidence="13" id="KW-1185">Reference proteome</keyword>
<evidence type="ECO:0000256" key="11">
    <source>
        <dbReference type="SAM" id="SignalP"/>
    </source>
</evidence>
<dbReference type="PANTHER" id="PTHR28285">
    <property type="entry name" value="PROTEIN BIG1"/>
    <property type="match status" value="1"/>
</dbReference>
<dbReference type="EMBL" id="BPQB01000001">
    <property type="protein sequence ID" value="GJE84834.1"/>
    <property type="molecule type" value="Genomic_DNA"/>
</dbReference>
<feature type="signal peptide" evidence="11">
    <location>
        <begin position="1"/>
        <end position="17"/>
    </location>
</feature>
<evidence type="ECO:0000256" key="2">
    <source>
        <dbReference type="ARBA" id="ARBA00008203"/>
    </source>
</evidence>
<evidence type="ECO:0000256" key="10">
    <source>
        <dbReference type="SAM" id="Phobius"/>
    </source>
</evidence>
<comment type="similarity">
    <text evidence="2">Belongs to the BIG1 family.</text>
</comment>
<dbReference type="Proteomes" id="UP000703269">
    <property type="component" value="Unassembled WGS sequence"/>
</dbReference>
<sequence>MVRQAILLAALVPTALAFSGTHPVVAWSSHSSDALTAASKSTDTGYFLESLLSDDSVCDHDAIVLVDQLGLHASDLRSLPPSSKLARSLESSAASVELPYMRHSGANPFAGVSEAIAQRCGSRLLSVSAGEVAPHLEAAPKEKHVVCMSMPAVQGTSEYRKGLVAELESTLASELEQVANTFSKYMVVYAGWSQLLQSRQDSDDAPALEFVAPAGSASPSKAAANDGGVLKRYQLLTPGLIVSLFVALFILLPVVFLGVSTLASIQSPVRLDAPKGFNAAEKKNQ</sequence>
<comment type="caution">
    <text evidence="12">The sequence shown here is derived from an EMBL/GenBank/DDBJ whole genome shotgun (WGS) entry which is preliminary data.</text>
</comment>
<evidence type="ECO:0000256" key="6">
    <source>
        <dbReference type="ARBA" id="ARBA00022824"/>
    </source>
</evidence>
<dbReference type="GO" id="GO:0009272">
    <property type="term" value="P:fungal-type cell wall biogenesis"/>
    <property type="evidence" value="ECO:0007669"/>
    <property type="project" value="TreeGrafter"/>
</dbReference>
<dbReference type="InterPro" id="IPR037654">
    <property type="entry name" value="Big1"/>
</dbReference>
<name>A0A9P3L7U6_9APHY</name>
<dbReference type="GO" id="GO:0071555">
    <property type="term" value="P:cell wall organization"/>
    <property type="evidence" value="ECO:0007669"/>
    <property type="project" value="UniProtKB-KW"/>
</dbReference>
<reference evidence="12 13" key="1">
    <citation type="submission" date="2021-08" db="EMBL/GenBank/DDBJ databases">
        <title>Draft Genome Sequence of Phanerochaete sordida strain YK-624.</title>
        <authorList>
            <person name="Mori T."/>
            <person name="Dohra H."/>
            <person name="Suzuki T."/>
            <person name="Kawagishi H."/>
            <person name="Hirai H."/>
        </authorList>
    </citation>
    <scope>NUCLEOTIDE SEQUENCE [LARGE SCALE GENOMIC DNA]</scope>
    <source>
        <strain evidence="12 13">YK-624</strain>
    </source>
</reference>
<dbReference type="GO" id="GO:0006078">
    <property type="term" value="P:(1-&gt;6)-beta-D-glucan biosynthetic process"/>
    <property type="evidence" value="ECO:0007669"/>
    <property type="project" value="TreeGrafter"/>
</dbReference>
<keyword evidence="4 10" id="KW-0812">Transmembrane</keyword>
<keyword evidence="8 10" id="KW-0472">Membrane</keyword>
<proteinExistence type="inferred from homology"/>